<accession>M5FYK1</accession>
<dbReference type="RefSeq" id="XP_040627847.1">
    <property type="nucleotide sequence ID" value="XM_040768624.1"/>
</dbReference>
<reference evidence="2 3" key="1">
    <citation type="journal article" date="2012" name="Science">
        <title>The Paleozoic origin of enzymatic lignin decomposition reconstructed from 31 fungal genomes.</title>
        <authorList>
            <person name="Floudas D."/>
            <person name="Binder M."/>
            <person name="Riley R."/>
            <person name="Barry K."/>
            <person name="Blanchette R.A."/>
            <person name="Henrissat B."/>
            <person name="Martinez A.T."/>
            <person name="Otillar R."/>
            <person name="Spatafora J.W."/>
            <person name="Yadav J.S."/>
            <person name="Aerts A."/>
            <person name="Benoit I."/>
            <person name="Boyd A."/>
            <person name="Carlson A."/>
            <person name="Copeland A."/>
            <person name="Coutinho P.M."/>
            <person name="de Vries R.P."/>
            <person name="Ferreira P."/>
            <person name="Findley K."/>
            <person name="Foster B."/>
            <person name="Gaskell J."/>
            <person name="Glotzer D."/>
            <person name="Gorecki P."/>
            <person name="Heitman J."/>
            <person name="Hesse C."/>
            <person name="Hori C."/>
            <person name="Igarashi K."/>
            <person name="Jurgens J.A."/>
            <person name="Kallen N."/>
            <person name="Kersten P."/>
            <person name="Kohler A."/>
            <person name="Kuees U."/>
            <person name="Kumar T.K.A."/>
            <person name="Kuo A."/>
            <person name="LaButti K."/>
            <person name="Larrondo L.F."/>
            <person name="Lindquist E."/>
            <person name="Ling A."/>
            <person name="Lombard V."/>
            <person name="Lucas S."/>
            <person name="Lundell T."/>
            <person name="Martin R."/>
            <person name="McLaughlin D.J."/>
            <person name="Morgenstern I."/>
            <person name="Morin E."/>
            <person name="Murat C."/>
            <person name="Nagy L.G."/>
            <person name="Nolan M."/>
            <person name="Ohm R.A."/>
            <person name="Patyshakuliyeva A."/>
            <person name="Rokas A."/>
            <person name="Ruiz-Duenas F.J."/>
            <person name="Sabat G."/>
            <person name="Salamov A."/>
            <person name="Samejima M."/>
            <person name="Schmutz J."/>
            <person name="Slot J.C."/>
            <person name="St John F."/>
            <person name="Stenlid J."/>
            <person name="Sun H."/>
            <person name="Sun S."/>
            <person name="Syed K."/>
            <person name="Tsang A."/>
            <person name="Wiebenga A."/>
            <person name="Young D."/>
            <person name="Pisabarro A."/>
            <person name="Eastwood D.C."/>
            <person name="Martin F."/>
            <person name="Cullen D."/>
            <person name="Grigoriev I.V."/>
            <person name="Hibbett D.S."/>
        </authorList>
    </citation>
    <scope>NUCLEOTIDE SEQUENCE [LARGE SCALE GENOMIC DNA]</scope>
    <source>
        <strain evidence="2 3">DJM-731 SS1</strain>
    </source>
</reference>
<proteinExistence type="predicted"/>
<dbReference type="OrthoDB" id="782330at2759"/>
<dbReference type="HOGENOM" id="CLU_075600_0_0_1"/>
<evidence type="ECO:0000313" key="3">
    <source>
        <dbReference type="Proteomes" id="UP000030653"/>
    </source>
</evidence>
<dbReference type="EMBL" id="JH795865">
    <property type="protein sequence ID" value="EJU00950.1"/>
    <property type="molecule type" value="Genomic_DNA"/>
</dbReference>
<gene>
    <name evidence="2" type="ORF">DACRYDRAFT_108293</name>
</gene>
<dbReference type="GeneID" id="63683686"/>
<organism evidence="2 3">
    <name type="scientific">Dacryopinax primogenitus (strain DJM 731)</name>
    <name type="common">Brown rot fungus</name>
    <dbReference type="NCBI Taxonomy" id="1858805"/>
    <lineage>
        <taxon>Eukaryota</taxon>
        <taxon>Fungi</taxon>
        <taxon>Dikarya</taxon>
        <taxon>Basidiomycota</taxon>
        <taxon>Agaricomycotina</taxon>
        <taxon>Dacrymycetes</taxon>
        <taxon>Dacrymycetales</taxon>
        <taxon>Dacrymycetaceae</taxon>
        <taxon>Dacryopinax</taxon>
    </lineage>
</organism>
<name>M5FYK1_DACPD</name>
<keyword evidence="3" id="KW-1185">Reference proteome</keyword>
<dbReference type="Proteomes" id="UP000030653">
    <property type="component" value="Unassembled WGS sequence"/>
</dbReference>
<dbReference type="AlphaFoldDB" id="M5FYK1"/>
<evidence type="ECO:0000256" key="1">
    <source>
        <dbReference type="SAM" id="MobiDB-lite"/>
    </source>
</evidence>
<sequence>MPSMPVKKPLKPLPKPPTIAQLLSNAIKIVDIMVSTINKPNFSVAKYADGVLIWDAVMLLVRSRERHRVANLPEVWLDLLLEDNQEELVQLTRPAEEKKEEQEQEQEQDDADEFFWQSARQFLSMSVQWMCFFHVTDFFCQKHHSTTASSPAVANKEQSVKAKPSPTKGKVVATAPTHARHGRLSKAATQCVGWLSEETLATLLLVSKNNVVVESFLEENCAKKHKREDDKDAPGPLQKWSHLPEAEVKPLVALLSTVEHKMLELQKSLQMVQKALDTITSWAEQVQTLLGRALAE</sequence>
<evidence type="ECO:0000313" key="2">
    <source>
        <dbReference type="EMBL" id="EJU00950.1"/>
    </source>
</evidence>
<feature type="region of interest" description="Disordered" evidence="1">
    <location>
        <begin position="149"/>
        <end position="179"/>
    </location>
</feature>
<protein>
    <submittedName>
        <fullName evidence="2">Uncharacterized protein</fullName>
    </submittedName>
</protein>